<reference evidence="1" key="1">
    <citation type="journal article" date="2012" name="Nat. Biotechnol.">
        <title>Draft genome sequence of pigeonpea (Cajanus cajan), an orphan legume crop of resource-poor farmers.</title>
        <authorList>
            <person name="Varshney R.K."/>
            <person name="Chen W."/>
            <person name="Li Y."/>
            <person name="Bharti A.K."/>
            <person name="Saxena R.K."/>
            <person name="Schlueter J.A."/>
            <person name="Donoghue M.T."/>
            <person name="Azam S."/>
            <person name="Fan G."/>
            <person name="Whaley A.M."/>
            <person name="Farmer A.D."/>
            <person name="Sheridan J."/>
            <person name="Iwata A."/>
            <person name="Tuteja R."/>
            <person name="Penmetsa R.V."/>
            <person name="Wu W."/>
            <person name="Upadhyaya H.D."/>
            <person name="Yang S.P."/>
            <person name="Shah T."/>
            <person name="Saxena K.B."/>
            <person name="Michael T."/>
            <person name="McCombie W.R."/>
            <person name="Yang B."/>
            <person name="Zhang G."/>
            <person name="Yang H."/>
            <person name="Wang J."/>
            <person name="Spillane C."/>
            <person name="Cook D.R."/>
            <person name="May G.D."/>
            <person name="Xu X."/>
            <person name="Jackson S.A."/>
        </authorList>
    </citation>
    <scope>NUCLEOTIDE SEQUENCE [LARGE SCALE GENOMIC DNA]</scope>
</reference>
<dbReference type="Gramene" id="C.cajan_47834.t">
    <property type="protein sequence ID" value="C.cajan_47834.t.cds1"/>
    <property type="gene ID" value="C.cajan_47834"/>
</dbReference>
<dbReference type="EMBL" id="AGCT01063354">
    <property type="protein sequence ID" value="KYP78857.1"/>
    <property type="molecule type" value="Genomic_DNA"/>
</dbReference>
<sequence>MAPLRIDDKRVKQLRGKEIPLVKVILGGNIKENATWELESKMRGTYPYLFSGKFWGQNFKKAGGRVVTPQFS</sequence>
<accession>A0A151UHR4</accession>
<evidence type="ECO:0000313" key="1">
    <source>
        <dbReference type="EMBL" id="KYP78857.1"/>
    </source>
</evidence>
<proteinExistence type="predicted"/>
<protein>
    <submittedName>
        <fullName evidence="1">Uncharacterized protein</fullName>
    </submittedName>
</protein>
<gene>
    <name evidence="1" type="ORF">KK1_048233</name>
</gene>
<comment type="caution">
    <text evidence="1">The sequence shown here is derived from an EMBL/GenBank/DDBJ whole genome shotgun (WGS) entry which is preliminary data.</text>
</comment>
<name>A0A151UHR4_CAJCA</name>
<dbReference type="Proteomes" id="UP000075243">
    <property type="component" value="Unassembled WGS sequence"/>
</dbReference>
<evidence type="ECO:0000313" key="2">
    <source>
        <dbReference type="Proteomes" id="UP000075243"/>
    </source>
</evidence>
<dbReference type="AlphaFoldDB" id="A0A151UHR4"/>
<keyword evidence="2" id="KW-1185">Reference proteome</keyword>
<organism evidence="1 2">
    <name type="scientific">Cajanus cajan</name>
    <name type="common">Pigeon pea</name>
    <name type="synonym">Cajanus indicus</name>
    <dbReference type="NCBI Taxonomy" id="3821"/>
    <lineage>
        <taxon>Eukaryota</taxon>
        <taxon>Viridiplantae</taxon>
        <taxon>Streptophyta</taxon>
        <taxon>Embryophyta</taxon>
        <taxon>Tracheophyta</taxon>
        <taxon>Spermatophyta</taxon>
        <taxon>Magnoliopsida</taxon>
        <taxon>eudicotyledons</taxon>
        <taxon>Gunneridae</taxon>
        <taxon>Pentapetalae</taxon>
        <taxon>rosids</taxon>
        <taxon>fabids</taxon>
        <taxon>Fabales</taxon>
        <taxon>Fabaceae</taxon>
        <taxon>Papilionoideae</taxon>
        <taxon>50 kb inversion clade</taxon>
        <taxon>NPAAA clade</taxon>
        <taxon>indigoferoid/millettioid clade</taxon>
        <taxon>Phaseoleae</taxon>
        <taxon>Cajanus</taxon>
    </lineage>
</organism>